<dbReference type="GO" id="GO:0051225">
    <property type="term" value="P:spindle assembly"/>
    <property type="evidence" value="ECO:0007669"/>
    <property type="project" value="TreeGrafter"/>
</dbReference>
<evidence type="ECO:0000313" key="3">
    <source>
        <dbReference type="EMBL" id="MQM20331.1"/>
    </source>
</evidence>
<feature type="compositionally biased region" description="Polar residues" evidence="2">
    <location>
        <begin position="364"/>
        <end position="377"/>
    </location>
</feature>
<feature type="compositionally biased region" description="Basic and acidic residues" evidence="2">
    <location>
        <begin position="209"/>
        <end position="233"/>
    </location>
</feature>
<dbReference type="Proteomes" id="UP000652761">
    <property type="component" value="Unassembled WGS sequence"/>
</dbReference>
<evidence type="ECO:0000256" key="1">
    <source>
        <dbReference type="ARBA" id="ARBA00010016"/>
    </source>
</evidence>
<feature type="region of interest" description="Disordered" evidence="2">
    <location>
        <begin position="187"/>
        <end position="249"/>
    </location>
</feature>
<dbReference type="EMBL" id="NMUH01009724">
    <property type="protein sequence ID" value="MQM20331.1"/>
    <property type="molecule type" value="Genomic_DNA"/>
</dbReference>
<evidence type="ECO:0008006" key="5">
    <source>
        <dbReference type="Google" id="ProtNLM"/>
    </source>
</evidence>
<keyword evidence="4" id="KW-1185">Reference proteome</keyword>
<evidence type="ECO:0000313" key="4">
    <source>
        <dbReference type="Proteomes" id="UP000652761"/>
    </source>
</evidence>
<feature type="compositionally biased region" description="Low complexity" evidence="2">
    <location>
        <begin position="62"/>
        <end position="97"/>
    </location>
</feature>
<dbReference type="GO" id="GO:0005737">
    <property type="term" value="C:cytoplasm"/>
    <property type="evidence" value="ECO:0007669"/>
    <property type="project" value="TreeGrafter"/>
</dbReference>
<dbReference type="PANTHER" id="PTHR31807">
    <property type="entry name" value="AUGMIN FAMILY MEMBER"/>
    <property type="match status" value="1"/>
</dbReference>
<comment type="caution">
    <text evidence="3">The sequence shown here is derived from an EMBL/GenBank/DDBJ whole genome shotgun (WGS) entry which is preliminary data.</text>
</comment>
<feature type="compositionally biased region" description="Polar residues" evidence="2">
    <location>
        <begin position="110"/>
        <end position="127"/>
    </location>
</feature>
<feature type="region of interest" description="Disordered" evidence="2">
    <location>
        <begin position="282"/>
        <end position="407"/>
    </location>
</feature>
<evidence type="ECO:0000256" key="2">
    <source>
        <dbReference type="SAM" id="MobiDB-lite"/>
    </source>
</evidence>
<gene>
    <name evidence="3" type="ORF">Taro_053349</name>
</gene>
<dbReference type="InterPro" id="IPR007573">
    <property type="entry name" value="QWRF"/>
</dbReference>
<comment type="similarity">
    <text evidence="1">Belongs to the QWRF family.</text>
</comment>
<dbReference type="OrthoDB" id="1924320at2759"/>
<feature type="compositionally biased region" description="Low complexity" evidence="2">
    <location>
        <begin position="286"/>
        <end position="305"/>
    </location>
</feature>
<accession>A0A843XMD1</accession>
<feature type="compositionally biased region" description="Low complexity" evidence="2">
    <location>
        <begin position="387"/>
        <end position="405"/>
    </location>
</feature>
<organism evidence="3 4">
    <name type="scientific">Colocasia esculenta</name>
    <name type="common">Wild taro</name>
    <name type="synonym">Arum esculentum</name>
    <dbReference type="NCBI Taxonomy" id="4460"/>
    <lineage>
        <taxon>Eukaryota</taxon>
        <taxon>Viridiplantae</taxon>
        <taxon>Streptophyta</taxon>
        <taxon>Embryophyta</taxon>
        <taxon>Tracheophyta</taxon>
        <taxon>Spermatophyta</taxon>
        <taxon>Magnoliopsida</taxon>
        <taxon>Liliopsida</taxon>
        <taxon>Araceae</taxon>
        <taxon>Aroideae</taxon>
        <taxon>Colocasieae</taxon>
        <taxon>Colocasia</taxon>
    </lineage>
</organism>
<dbReference type="GO" id="GO:0005880">
    <property type="term" value="C:nuclear microtubule"/>
    <property type="evidence" value="ECO:0007669"/>
    <property type="project" value="TreeGrafter"/>
</dbReference>
<feature type="region of interest" description="Disordered" evidence="2">
    <location>
        <begin position="12"/>
        <end position="146"/>
    </location>
</feature>
<dbReference type="PANTHER" id="PTHR31807:SF2">
    <property type="entry name" value="PROTEIN SNOWY COTYLEDON 3"/>
    <property type="match status" value="1"/>
</dbReference>
<protein>
    <recommendedName>
        <fullName evidence="5">QWRF motif-containing protein 2</fullName>
    </recommendedName>
</protein>
<dbReference type="Pfam" id="PF04484">
    <property type="entry name" value="QWRF"/>
    <property type="match status" value="1"/>
</dbReference>
<reference evidence="3" key="1">
    <citation type="submission" date="2017-07" db="EMBL/GenBank/DDBJ databases">
        <title>Taro Niue Genome Assembly and Annotation.</title>
        <authorList>
            <person name="Atibalentja N."/>
            <person name="Keating K."/>
            <person name="Fields C.J."/>
        </authorList>
    </citation>
    <scope>NUCLEOTIDE SEQUENCE</scope>
    <source>
        <strain evidence="3">Niue_2</strain>
        <tissue evidence="3">Leaf</tissue>
    </source>
</reference>
<name>A0A843XMD1_COLES</name>
<proteinExistence type="inferred from homology"/>
<dbReference type="GO" id="GO:0008017">
    <property type="term" value="F:microtubule binding"/>
    <property type="evidence" value="ECO:0007669"/>
    <property type="project" value="TreeGrafter"/>
</dbReference>
<dbReference type="AlphaFoldDB" id="A0A843XMD1"/>
<sequence length="645" mass="69864">MVAVIPAASAAAAAQQRNPKNPSIACDDLPNPSRPPLNPSERDNAAAARRLRIKEVTSRYLSSYSSSPSSTTTSTSSSSSSTATSATTATSSSSSSSHLRRFPSPLCTPRPSNTASALSHSSCPKRSQSVDRTRPATPRADQGRFSNATAAEISSATTALCTTTRSLSVSFQGESFFYHTSKAKIATPNSTRKATPERRRSATTPLRNSRLDIEGNGLSEHRSENSRPGDHHRWPAARTKQSNPLTRSLDYSLDKKDPIFATVKLLQHSMILEEGRRASFDGGDLSASSDTDSVSSGSNSGAHESCTPARARATPRGISVPARFWQETNSRLRRLPEPGTPQSTPLPKVASAPKLMPVKKSLIDSPTLSPRTVSSSLRGPVRPPSPCKVVSSPSRAMSSPSRTRSNGTVAVSVTIGQPGNAPSMLNFASEVRRAKKGESRIEEAHTLRLLHNRHLQWRYVNARANSSLFVQKMTAEKNLYDAWVTNSEMRDSVTIKRIRLHMLSQNIKLTSILKEQMAYLEEWSHVDREHSNSLLGGIEALRASTLRLPVVSGAKVDIQDVKDAIGSAVDVMQSMGSSICSVLSKVEGRSSRVSELAKVAAQEQALLDQCRDLLCTVAAMHVKQSSLRGHLLQLKRKASHMKIYS</sequence>